<reference evidence="1" key="1">
    <citation type="journal article" date="2014" name="Front. Microbiol.">
        <title>High frequency of phylogenetically diverse reductive dehalogenase-homologous genes in deep subseafloor sedimentary metagenomes.</title>
        <authorList>
            <person name="Kawai M."/>
            <person name="Futagami T."/>
            <person name="Toyoda A."/>
            <person name="Takaki Y."/>
            <person name="Nishi S."/>
            <person name="Hori S."/>
            <person name="Arai W."/>
            <person name="Tsubouchi T."/>
            <person name="Morono Y."/>
            <person name="Uchiyama I."/>
            <person name="Ito T."/>
            <person name="Fujiyama A."/>
            <person name="Inagaki F."/>
            <person name="Takami H."/>
        </authorList>
    </citation>
    <scope>NUCLEOTIDE SEQUENCE</scope>
    <source>
        <strain evidence="1">Expedition CK06-06</strain>
    </source>
</reference>
<dbReference type="EMBL" id="BARU01006064">
    <property type="protein sequence ID" value="GAH44771.1"/>
    <property type="molecule type" value="Genomic_DNA"/>
</dbReference>
<protein>
    <submittedName>
        <fullName evidence="1">Uncharacterized protein</fullName>
    </submittedName>
</protein>
<gene>
    <name evidence="1" type="ORF">S03H2_11913</name>
</gene>
<dbReference type="AlphaFoldDB" id="X1FGJ8"/>
<sequence>MYNVYDNDTGELIGALDYFQLQWLRSRLEEESKEDKDYAISSLEISLFESQEAPKELLDVLHKAIGDKDEVTIRWKKEK</sequence>
<comment type="caution">
    <text evidence="1">The sequence shown here is derived from an EMBL/GenBank/DDBJ whole genome shotgun (WGS) entry which is preliminary data.</text>
</comment>
<evidence type="ECO:0000313" key="1">
    <source>
        <dbReference type="EMBL" id="GAH44771.1"/>
    </source>
</evidence>
<accession>X1FGJ8</accession>
<organism evidence="1">
    <name type="scientific">marine sediment metagenome</name>
    <dbReference type="NCBI Taxonomy" id="412755"/>
    <lineage>
        <taxon>unclassified sequences</taxon>
        <taxon>metagenomes</taxon>
        <taxon>ecological metagenomes</taxon>
    </lineage>
</organism>
<proteinExistence type="predicted"/>
<name>X1FGJ8_9ZZZZ</name>